<feature type="region of interest" description="Disordered" evidence="5">
    <location>
        <begin position="158"/>
        <end position="179"/>
    </location>
</feature>
<evidence type="ECO:0000256" key="4">
    <source>
        <dbReference type="ARBA" id="ARBA00023180"/>
    </source>
</evidence>
<evidence type="ECO:0000313" key="8">
    <source>
        <dbReference type="EMBL" id="BBG28447.1"/>
    </source>
</evidence>
<sequence>MTTAVHTAVFGTILCLFVVLPSLDSSPQCDHYGGCRNYPFLPAPPGRTPSCAKPGQTYCEKIEHYPTQLIRYLIEQWGYDYSTLLSDESRDDFNYRTPVPYGPHHHPHRGYTYGPPKLAVGVPLSYFPLQFVAPPAPVPAPAVAPPAPAAGAAAATNASATASGGGGGAGGYPDRRYKLPPHQQHFLSAPYLYTTLLQPASAVSHYNPDEWWTRYARSNAKAEGNAGLNQQTPARPTRPRRQADNSGTNQLCPTTRRFIMPKAAMNNQGNWMYVVNLNEVDDRYTQLVGTETCVSNRCNGICSLPNGYTSRCEQQYVQKRLVALEPSGNQLYTDVFWFPHCCVCQITQTG</sequence>
<dbReference type="GO" id="GO:0021556">
    <property type="term" value="P:central nervous system formation"/>
    <property type="evidence" value="ECO:0007669"/>
    <property type="project" value="TreeGrafter"/>
</dbReference>
<keyword evidence="2 6" id="KW-0732">Signal</keyword>
<evidence type="ECO:0000256" key="5">
    <source>
        <dbReference type="SAM" id="MobiDB-lite"/>
    </source>
</evidence>
<feature type="region of interest" description="Disordered" evidence="5">
    <location>
        <begin position="222"/>
        <end position="252"/>
    </location>
</feature>
<comment type="subunit">
    <text evidence="1">Homodimer; disulfide-linked.</text>
</comment>
<dbReference type="GO" id="GO:0045087">
    <property type="term" value="P:innate immune response"/>
    <property type="evidence" value="ECO:0007669"/>
    <property type="project" value="TreeGrafter"/>
</dbReference>
<feature type="domain" description="Spaetzle" evidence="7">
    <location>
        <begin position="250"/>
        <end position="346"/>
    </location>
</feature>
<protein>
    <submittedName>
        <fullName evidence="8">Secreted protein Spatzle</fullName>
    </submittedName>
</protein>
<dbReference type="Pfam" id="PF16077">
    <property type="entry name" value="Spaetzle"/>
    <property type="match status" value="1"/>
</dbReference>
<dbReference type="FunFam" id="2.10.90.10:FF:000018">
    <property type="entry name" value="Spatzle 4"/>
    <property type="match status" value="1"/>
</dbReference>
<dbReference type="AlphaFoldDB" id="A0A455R6C0"/>
<dbReference type="InterPro" id="IPR032104">
    <property type="entry name" value="Spaetzle"/>
</dbReference>
<evidence type="ECO:0000256" key="6">
    <source>
        <dbReference type="SAM" id="SignalP"/>
    </source>
</evidence>
<dbReference type="EMBL" id="LC422657">
    <property type="protein sequence ID" value="BBG28447.1"/>
    <property type="molecule type" value="mRNA"/>
</dbReference>
<proteinExistence type="evidence at transcript level"/>
<reference evidence="8" key="1">
    <citation type="submission" date="2018-08" db="EMBL/GenBank/DDBJ databases">
        <title>Toll-like receptor signalling promotes blastema cell proliferation during leg regeneration via insect macrophage.</title>
        <authorList>
            <person name="Bando T."/>
            <person name="Okumura M."/>
            <person name="Bando Y."/>
            <person name="Hagiwara M."/>
            <person name="Hamada Y."/>
            <person name="Ishimaru Y."/>
            <person name="Mito T."/>
            <person name="Noji S."/>
            <person name="Ohuchi H."/>
        </authorList>
    </citation>
    <scope>NUCLEOTIDE SEQUENCE</scope>
</reference>
<organism evidence="8">
    <name type="scientific">Gryllus bimaculatus</name>
    <name type="common">Two-spotted cricket</name>
    <dbReference type="NCBI Taxonomy" id="6999"/>
    <lineage>
        <taxon>Eukaryota</taxon>
        <taxon>Metazoa</taxon>
        <taxon>Ecdysozoa</taxon>
        <taxon>Arthropoda</taxon>
        <taxon>Hexapoda</taxon>
        <taxon>Insecta</taxon>
        <taxon>Pterygota</taxon>
        <taxon>Neoptera</taxon>
        <taxon>Polyneoptera</taxon>
        <taxon>Orthoptera</taxon>
        <taxon>Ensifera</taxon>
        <taxon>Gryllidea</taxon>
        <taxon>Grylloidea</taxon>
        <taxon>Gryllidae</taxon>
        <taxon>Gryllinae</taxon>
        <taxon>Gryllus</taxon>
    </lineage>
</organism>
<gene>
    <name evidence="8" type="primary">spz2</name>
    <name evidence="8" type="synonym">spatzle2</name>
</gene>
<evidence type="ECO:0000256" key="3">
    <source>
        <dbReference type="ARBA" id="ARBA00023157"/>
    </source>
</evidence>
<keyword evidence="4" id="KW-0325">Glycoprotein</keyword>
<dbReference type="GO" id="GO:0008083">
    <property type="term" value="F:growth factor activity"/>
    <property type="evidence" value="ECO:0007669"/>
    <property type="project" value="TreeGrafter"/>
</dbReference>
<accession>A0A455R6C0</accession>
<keyword evidence="3" id="KW-1015">Disulfide bond</keyword>
<dbReference type="InterPro" id="IPR052444">
    <property type="entry name" value="Spz/Toll_ligand-like"/>
</dbReference>
<dbReference type="GO" id="GO:0005615">
    <property type="term" value="C:extracellular space"/>
    <property type="evidence" value="ECO:0007669"/>
    <property type="project" value="UniProtKB-ARBA"/>
</dbReference>
<evidence type="ECO:0000256" key="2">
    <source>
        <dbReference type="ARBA" id="ARBA00022729"/>
    </source>
</evidence>
<evidence type="ECO:0000256" key="1">
    <source>
        <dbReference type="ARBA" id="ARBA00011748"/>
    </source>
</evidence>
<dbReference type="PANTHER" id="PTHR23199">
    <property type="entry name" value="NEUROTROPHIN 1-RELATED"/>
    <property type="match status" value="1"/>
</dbReference>
<dbReference type="InterPro" id="IPR029034">
    <property type="entry name" value="Cystine-knot_cytokine"/>
</dbReference>
<feature type="signal peptide" evidence="6">
    <location>
        <begin position="1"/>
        <end position="25"/>
    </location>
</feature>
<name>A0A455R6C0_GRYBI</name>
<evidence type="ECO:0000259" key="7">
    <source>
        <dbReference type="Pfam" id="PF16077"/>
    </source>
</evidence>
<dbReference type="GO" id="GO:0005121">
    <property type="term" value="F:Toll binding"/>
    <property type="evidence" value="ECO:0007669"/>
    <property type="project" value="TreeGrafter"/>
</dbReference>
<dbReference type="PANTHER" id="PTHR23199:SF16">
    <property type="entry name" value="PROTEIN SPAETZLE 5"/>
    <property type="match status" value="1"/>
</dbReference>
<dbReference type="SUPFAM" id="SSF57501">
    <property type="entry name" value="Cystine-knot cytokines"/>
    <property type="match status" value="1"/>
</dbReference>
<dbReference type="Gene3D" id="2.10.90.10">
    <property type="entry name" value="Cystine-knot cytokines"/>
    <property type="match status" value="1"/>
</dbReference>
<feature type="chain" id="PRO_5019818266" evidence="6">
    <location>
        <begin position="26"/>
        <end position="350"/>
    </location>
</feature>